<dbReference type="EMBL" id="CAJNDS010000480">
    <property type="protein sequence ID" value="CAE7210675.1"/>
    <property type="molecule type" value="Genomic_DNA"/>
</dbReference>
<feature type="region of interest" description="Disordered" evidence="1">
    <location>
        <begin position="73"/>
        <end position="127"/>
    </location>
</feature>
<reference evidence="2" key="1">
    <citation type="submission" date="2021-02" db="EMBL/GenBank/DDBJ databases">
        <authorList>
            <person name="Dougan E. K."/>
            <person name="Rhodes N."/>
            <person name="Thang M."/>
            <person name="Chan C."/>
        </authorList>
    </citation>
    <scope>NUCLEOTIDE SEQUENCE</scope>
</reference>
<feature type="compositionally biased region" description="Basic and acidic residues" evidence="1">
    <location>
        <begin position="156"/>
        <end position="173"/>
    </location>
</feature>
<dbReference type="SUPFAM" id="SSF47473">
    <property type="entry name" value="EF-hand"/>
    <property type="match status" value="1"/>
</dbReference>
<comment type="caution">
    <text evidence="2">The sequence shown here is derived from an EMBL/GenBank/DDBJ whole genome shotgun (WGS) entry which is preliminary data.</text>
</comment>
<dbReference type="OrthoDB" id="26525at2759"/>
<gene>
    <name evidence="2" type="primary">Dnajb3</name>
    <name evidence="2" type="ORF">SNAT2548_LOCUS7039</name>
</gene>
<name>A0A812JNV3_9DINO</name>
<feature type="compositionally biased region" description="Acidic residues" evidence="1">
    <location>
        <begin position="96"/>
        <end position="127"/>
    </location>
</feature>
<dbReference type="InterPro" id="IPR011992">
    <property type="entry name" value="EF-hand-dom_pair"/>
</dbReference>
<accession>A0A812JNV3</accession>
<dbReference type="AlphaFoldDB" id="A0A812JNV3"/>
<evidence type="ECO:0000256" key="1">
    <source>
        <dbReference type="SAM" id="MobiDB-lite"/>
    </source>
</evidence>
<dbReference type="Proteomes" id="UP000604046">
    <property type="component" value="Unassembled WGS sequence"/>
</dbReference>
<sequence>MINFTELGALMRGLAGSASDWNDAAVKALLTAMDSDNDGKVVLSDFGAWLFGTQLSAAEESKLKTAELTLGAKPKAKAKGKAEAKGKAKAKAKPEPEEEEAEDEDEVEEGEDEEEEEGDDDDLDEDDLDMNLLSMTGRNALWQKLMPARAGSAQDAAERMKGLKPPDSKRPDDHKHALLYLQNHAGADRDLDGVAPKGADRKKALAWLKAAMSKISDGEKQYQLPVKWLIANWRLWPEPDNKEEEGFLDLKALAVKKLDGIGFKYEKQYVERKIGQELGFIGEDLEMKVRPRQDEYIKLPEDRLGLEEQDDEADDYRMPGALGEALYYPFWYVIPSSRHALSTLRPKQRMEQATYIVLLLSAVHAVDHLFQARAKEICESVGGSVRAPPPKGFMRMWAKLDTDHASAASPKAAENIDTNRVAWIFEEPSQLRDAFAKAQEIFGPPVRVKNGYDPSFDAMKDTKGYRNILANYRFTPGMTWGALAGRDPAHADASAKTHAAWDKFRQLLLDTFLNMGFIDEASMDEELRQYLHCSDAARRFYCSKQMRKEPVGIVVEIQYMLQSYFDMRKYTHTWYKIVRAEEPEALVLDYNS</sequence>
<evidence type="ECO:0000313" key="2">
    <source>
        <dbReference type="EMBL" id="CAE7210675.1"/>
    </source>
</evidence>
<proteinExistence type="predicted"/>
<keyword evidence="3" id="KW-1185">Reference proteome</keyword>
<evidence type="ECO:0000313" key="3">
    <source>
        <dbReference type="Proteomes" id="UP000604046"/>
    </source>
</evidence>
<organism evidence="2 3">
    <name type="scientific">Symbiodinium natans</name>
    <dbReference type="NCBI Taxonomy" id="878477"/>
    <lineage>
        <taxon>Eukaryota</taxon>
        <taxon>Sar</taxon>
        <taxon>Alveolata</taxon>
        <taxon>Dinophyceae</taxon>
        <taxon>Suessiales</taxon>
        <taxon>Symbiodiniaceae</taxon>
        <taxon>Symbiodinium</taxon>
    </lineage>
</organism>
<feature type="region of interest" description="Disordered" evidence="1">
    <location>
        <begin position="150"/>
        <end position="173"/>
    </location>
</feature>
<protein>
    <submittedName>
        <fullName evidence="2">Dnajb3 protein</fullName>
    </submittedName>
</protein>